<evidence type="ECO:0000313" key="2">
    <source>
        <dbReference type="Proteomes" id="UP000076096"/>
    </source>
</evidence>
<dbReference type="Proteomes" id="UP000076096">
    <property type="component" value="Chromosome"/>
</dbReference>
<reference evidence="2" key="1">
    <citation type="submission" date="2016-04" db="EMBL/GenBank/DDBJ databases">
        <authorList>
            <person name="Zhang B."/>
        </authorList>
    </citation>
    <scope>NUCLEOTIDE SEQUENCE [LARGE SCALE GENOMIC DNA]</scope>
    <source>
        <strain evidence="2">S10</strain>
    </source>
</reference>
<sequence>MPYQGGSNRRWLLGELGDRIRPDWNNSVTAGRWEIARPHLRTLTEALATRFGEVDVYLEFSTTERCHVRCQNAENDDCTCSCRGEHHGGGTYWTRWQLVGEETLVGQVGRVERHYVVRRGDFGSLDRV</sequence>
<keyword evidence="2" id="KW-1185">Reference proteome</keyword>
<evidence type="ECO:0000313" key="1">
    <source>
        <dbReference type="EMBL" id="AMW15218.1"/>
    </source>
</evidence>
<accession>A0A143CCT5</accession>
<organism evidence="1 2">
    <name type="scientific">Streptomyces qaidamensis</name>
    <dbReference type="NCBI Taxonomy" id="1783515"/>
    <lineage>
        <taxon>Bacteria</taxon>
        <taxon>Bacillati</taxon>
        <taxon>Actinomycetota</taxon>
        <taxon>Actinomycetes</taxon>
        <taxon>Kitasatosporales</taxon>
        <taxon>Streptomycetaceae</taxon>
        <taxon>Streptomyces</taxon>
        <taxon>Streptomyces aurantiacus group</taxon>
    </lineage>
</organism>
<name>A0A143CCT5_9ACTN</name>
<proteinExistence type="predicted"/>
<protein>
    <submittedName>
        <fullName evidence="1">Uncharacterized protein</fullName>
    </submittedName>
</protein>
<dbReference type="EMBL" id="CP015098">
    <property type="protein sequence ID" value="AMW15218.1"/>
    <property type="molecule type" value="Genomic_DNA"/>
</dbReference>
<gene>
    <name evidence="1" type="ORF">A4E84_06480</name>
</gene>
<dbReference type="KEGG" id="stsi:A4E84_06480"/>
<dbReference type="AlphaFoldDB" id="A0A143CCT5"/>